<protein>
    <submittedName>
        <fullName evidence="1">Uncharacterized protein</fullName>
    </submittedName>
</protein>
<sequence>MAIGIEITVYNVVMTIGKLSRHSDIVRLVPTVAHWWRTAYVKSNAKKVAISVYGSETSESPSLWAMNSSYFFHCLIRLSSRFAQVEFRPSKCCKVGTISWFSSKMKASYGQGARLTLLCRHLLIF</sequence>
<accession>A0A4Y2EQ12</accession>
<reference evidence="1 2" key="1">
    <citation type="journal article" date="2019" name="Sci. Rep.">
        <title>Orb-weaving spider Araneus ventricosus genome elucidates the spidroin gene catalogue.</title>
        <authorList>
            <person name="Kono N."/>
            <person name="Nakamura H."/>
            <person name="Ohtoshi R."/>
            <person name="Moran D.A.P."/>
            <person name="Shinohara A."/>
            <person name="Yoshida Y."/>
            <person name="Fujiwara M."/>
            <person name="Mori M."/>
            <person name="Tomita M."/>
            <person name="Arakawa K."/>
        </authorList>
    </citation>
    <scope>NUCLEOTIDE SEQUENCE [LARGE SCALE GENOMIC DNA]</scope>
</reference>
<gene>
    <name evidence="1" type="ORF">AVEN_78491_1</name>
</gene>
<keyword evidence="2" id="KW-1185">Reference proteome</keyword>
<comment type="caution">
    <text evidence="1">The sequence shown here is derived from an EMBL/GenBank/DDBJ whole genome shotgun (WGS) entry which is preliminary data.</text>
</comment>
<dbReference type="EMBL" id="BGPR01000652">
    <property type="protein sequence ID" value="GBM30086.1"/>
    <property type="molecule type" value="Genomic_DNA"/>
</dbReference>
<name>A0A4Y2EQ12_ARAVE</name>
<dbReference type="AlphaFoldDB" id="A0A4Y2EQ12"/>
<organism evidence="1 2">
    <name type="scientific">Araneus ventricosus</name>
    <name type="common">Orbweaver spider</name>
    <name type="synonym">Epeira ventricosa</name>
    <dbReference type="NCBI Taxonomy" id="182803"/>
    <lineage>
        <taxon>Eukaryota</taxon>
        <taxon>Metazoa</taxon>
        <taxon>Ecdysozoa</taxon>
        <taxon>Arthropoda</taxon>
        <taxon>Chelicerata</taxon>
        <taxon>Arachnida</taxon>
        <taxon>Araneae</taxon>
        <taxon>Araneomorphae</taxon>
        <taxon>Entelegynae</taxon>
        <taxon>Araneoidea</taxon>
        <taxon>Araneidae</taxon>
        <taxon>Araneus</taxon>
    </lineage>
</organism>
<dbReference type="Proteomes" id="UP000499080">
    <property type="component" value="Unassembled WGS sequence"/>
</dbReference>
<evidence type="ECO:0000313" key="2">
    <source>
        <dbReference type="Proteomes" id="UP000499080"/>
    </source>
</evidence>
<evidence type="ECO:0000313" key="1">
    <source>
        <dbReference type="EMBL" id="GBM30086.1"/>
    </source>
</evidence>
<proteinExistence type="predicted"/>